<dbReference type="GO" id="GO:0005737">
    <property type="term" value="C:cytoplasm"/>
    <property type="evidence" value="ECO:0000318"/>
    <property type="project" value="GO_Central"/>
</dbReference>
<dbReference type="PANTHER" id="PTHR16216:SF2">
    <property type="entry name" value="DYNEIN AXONEMAL ASSEMBLY FACTOR 5"/>
    <property type="match status" value="1"/>
</dbReference>
<feature type="domain" description="Dynein axonemal assembly factor 5 HEAT-repeat" evidence="1">
    <location>
        <begin position="282"/>
        <end position="450"/>
    </location>
</feature>
<dbReference type="Gene3D" id="1.25.10.10">
    <property type="entry name" value="Leucine-rich Repeat Variant"/>
    <property type="match status" value="3"/>
</dbReference>
<dbReference type="GO" id="GO:0036159">
    <property type="term" value="P:inner dynein arm assembly"/>
    <property type="evidence" value="ECO:0000318"/>
    <property type="project" value="GO_Central"/>
</dbReference>
<keyword evidence="4" id="KW-1185">Reference proteome</keyword>
<dbReference type="PhylomeDB" id="E9GQ75"/>
<gene>
    <name evidence="3" type="ORF">DAPPUDRAFT_105307</name>
</gene>
<name>E9GQ75_DAPPU</name>
<feature type="domain" description="Dynein axonemal assembly factor 5 TPR repeats" evidence="2">
    <location>
        <begin position="12"/>
        <end position="268"/>
    </location>
</feature>
<dbReference type="GO" id="GO:0036158">
    <property type="term" value="P:outer dynein arm assembly"/>
    <property type="evidence" value="ECO:0000318"/>
    <property type="project" value="GO_Central"/>
</dbReference>
<dbReference type="GO" id="GO:0003341">
    <property type="term" value="P:cilium movement"/>
    <property type="evidence" value="ECO:0000318"/>
    <property type="project" value="GO_Central"/>
</dbReference>
<dbReference type="InParanoid" id="E9GQ75"/>
<dbReference type="STRING" id="6669.E9GQ75"/>
<protein>
    <submittedName>
        <fullName evidence="3">Uncharacterized protein</fullName>
    </submittedName>
</protein>
<dbReference type="HOGENOM" id="CLU_450757_0_0_1"/>
<dbReference type="OrthoDB" id="413572at2759"/>
<dbReference type="InterPro" id="IPR016024">
    <property type="entry name" value="ARM-type_fold"/>
</dbReference>
<dbReference type="SUPFAM" id="SSF48371">
    <property type="entry name" value="ARM repeat"/>
    <property type="match status" value="1"/>
</dbReference>
<dbReference type="InterPro" id="IPR057978">
    <property type="entry name" value="TPR_DAAF5"/>
</dbReference>
<dbReference type="InterPro" id="IPR052623">
    <property type="entry name" value="DAAF5"/>
</dbReference>
<reference evidence="3 4" key="1">
    <citation type="journal article" date="2011" name="Science">
        <title>The ecoresponsive genome of Daphnia pulex.</title>
        <authorList>
            <person name="Colbourne J.K."/>
            <person name="Pfrender M.E."/>
            <person name="Gilbert D."/>
            <person name="Thomas W.K."/>
            <person name="Tucker A."/>
            <person name="Oakley T.H."/>
            <person name="Tokishita S."/>
            <person name="Aerts A."/>
            <person name="Arnold G.J."/>
            <person name="Basu M.K."/>
            <person name="Bauer D.J."/>
            <person name="Caceres C.E."/>
            <person name="Carmel L."/>
            <person name="Casola C."/>
            <person name="Choi J.H."/>
            <person name="Detter J.C."/>
            <person name="Dong Q."/>
            <person name="Dusheyko S."/>
            <person name="Eads B.D."/>
            <person name="Frohlich T."/>
            <person name="Geiler-Samerotte K.A."/>
            <person name="Gerlach D."/>
            <person name="Hatcher P."/>
            <person name="Jogdeo S."/>
            <person name="Krijgsveld J."/>
            <person name="Kriventseva E.V."/>
            <person name="Kultz D."/>
            <person name="Laforsch C."/>
            <person name="Lindquist E."/>
            <person name="Lopez J."/>
            <person name="Manak J.R."/>
            <person name="Muller J."/>
            <person name="Pangilinan J."/>
            <person name="Patwardhan R.P."/>
            <person name="Pitluck S."/>
            <person name="Pritham E.J."/>
            <person name="Rechtsteiner A."/>
            <person name="Rho M."/>
            <person name="Rogozin I.B."/>
            <person name="Sakarya O."/>
            <person name="Salamov A."/>
            <person name="Schaack S."/>
            <person name="Shapiro H."/>
            <person name="Shiga Y."/>
            <person name="Skalitzky C."/>
            <person name="Smith Z."/>
            <person name="Souvorov A."/>
            <person name="Sung W."/>
            <person name="Tang Z."/>
            <person name="Tsuchiya D."/>
            <person name="Tu H."/>
            <person name="Vos H."/>
            <person name="Wang M."/>
            <person name="Wolf Y.I."/>
            <person name="Yamagata H."/>
            <person name="Yamada T."/>
            <person name="Ye Y."/>
            <person name="Shaw J.R."/>
            <person name="Andrews J."/>
            <person name="Crease T.J."/>
            <person name="Tang H."/>
            <person name="Lucas S.M."/>
            <person name="Robertson H.M."/>
            <person name="Bork P."/>
            <person name="Koonin E.V."/>
            <person name="Zdobnov E.M."/>
            <person name="Grigoriev I.V."/>
            <person name="Lynch M."/>
            <person name="Boore J.L."/>
        </authorList>
    </citation>
    <scope>NUCLEOTIDE SEQUENCE [LARGE SCALE GENOMIC DNA]</scope>
</reference>
<dbReference type="Pfam" id="PF24573">
    <property type="entry name" value="HEAT_DAAF5"/>
    <property type="match status" value="1"/>
</dbReference>
<evidence type="ECO:0000313" key="4">
    <source>
        <dbReference type="Proteomes" id="UP000000305"/>
    </source>
</evidence>
<dbReference type="Proteomes" id="UP000000305">
    <property type="component" value="Unassembled WGS sequence"/>
</dbReference>
<dbReference type="OMA" id="AFQGPWA"/>
<organism evidence="3 4">
    <name type="scientific">Daphnia pulex</name>
    <name type="common">Water flea</name>
    <dbReference type="NCBI Taxonomy" id="6669"/>
    <lineage>
        <taxon>Eukaryota</taxon>
        <taxon>Metazoa</taxon>
        <taxon>Ecdysozoa</taxon>
        <taxon>Arthropoda</taxon>
        <taxon>Crustacea</taxon>
        <taxon>Branchiopoda</taxon>
        <taxon>Diplostraca</taxon>
        <taxon>Cladocera</taxon>
        <taxon>Anomopoda</taxon>
        <taxon>Daphniidae</taxon>
        <taxon>Daphnia</taxon>
    </lineage>
</organism>
<dbReference type="InterPro" id="IPR011989">
    <property type="entry name" value="ARM-like"/>
</dbReference>
<dbReference type="PANTHER" id="PTHR16216">
    <property type="entry name" value="DYNEIN ASSEMBLY FACTOR 5, AXONEMAL"/>
    <property type="match status" value="1"/>
</dbReference>
<dbReference type="Pfam" id="PF25757">
    <property type="entry name" value="TPR_DNAAF5"/>
    <property type="match status" value="1"/>
</dbReference>
<proteinExistence type="predicted"/>
<dbReference type="GO" id="GO:0045505">
    <property type="term" value="F:dynein intermediate chain binding"/>
    <property type="evidence" value="ECO:0000318"/>
    <property type="project" value="GO_Central"/>
</dbReference>
<dbReference type="FunCoup" id="E9GQ75">
    <property type="interactions" value="594"/>
</dbReference>
<evidence type="ECO:0000259" key="2">
    <source>
        <dbReference type="Pfam" id="PF25757"/>
    </source>
</evidence>
<dbReference type="InterPro" id="IPR056497">
    <property type="entry name" value="HEAT_DAAF5"/>
</dbReference>
<sequence length="748" mass="85053">MEAERNNLCQQLESDEKSVRRAALLELKKRAERKDLDGLPYLLETLVKIVSSDKVDSLRESASIVLLFLTSHLKINSQQFQDVVKLTVERFEVEPSEEVRLTLAKIIHAAAVNQSIQAVYLENLDKLTQSVKVMVRDRYGEVVKEACDIIICLSEKNNHFRLQADFFVEPLMQNLKTQPMKVRVMCVRALEPIMTHSPLTILNIAPDLEKFWSDSSPALKLAMVQTVGKVSQEVESDDQNFHLLLPVILLGRCNDFSEVSEEAETFWQLLQNQPEFSRQFAKCFSKLILKLLQDAENWSNDMRIQTAQLLYQFVREIPDRKLELSTVMEILTFQSGDEQAPVRNWAWRSARLIGETCAEEALEWLSNRKQEEIEANYSCDLTIYSHIVHGFLLATQSNHPPRTLDLCVQLAIKFSTAKDISLLECLESLVEKDVGIPAERMNQLVSVALSLEGSKESDFSSRQMSLLATIAVRLEYPNVETMIQQRLQALLTLEGEPVQWTTTSPSWRILQFVAGEMKMIDGYVFDLLRQTISSNPNPEVKLKSFNMLTASMEHLQSIDPAQLQAILLASVKWKPGRSASVLRSSAALCAYAAIHHRKLEIIPSNVNAMADSFLDLVEDEVVNTRLAAIKILQHCLFAGRPTNLDSILTSITNYFCLFSYKFAQLMADFSFTALMGRLNDVSKDVRQGVMTGLRDVFIHCRRQGSPYVMEKKFTDLVRVLSRDDDLPSKTFADGILFLKKAHISVYFR</sequence>
<dbReference type="KEGG" id="dpx:DAPPUDRAFT_105307"/>
<dbReference type="AlphaFoldDB" id="E9GQ75"/>
<dbReference type="EMBL" id="GL732558">
    <property type="protein sequence ID" value="EFX78397.1"/>
    <property type="molecule type" value="Genomic_DNA"/>
</dbReference>
<accession>E9GQ75</accession>
<evidence type="ECO:0000313" key="3">
    <source>
        <dbReference type="EMBL" id="EFX78397.1"/>
    </source>
</evidence>
<evidence type="ECO:0000259" key="1">
    <source>
        <dbReference type="Pfam" id="PF24573"/>
    </source>
</evidence>